<dbReference type="EMBL" id="LAZR01044512">
    <property type="protein sequence ID" value="KKL04463.1"/>
    <property type="molecule type" value="Genomic_DNA"/>
</dbReference>
<evidence type="ECO:0000313" key="1">
    <source>
        <dbReference type="EMBL" id="KKL04463.1"/>
    </source>
</evidence>
<accession>A0A0F9CX74</accession>
<name>A0A0F9CX74_9ZZZZ</name>
<sequence>DKTKGKARKRVKLPQKIQDYMTNLTVDLKEAQINLGKMETVKMNLWQSFDSLKQIVRILRNKNLIGKFEDWRDLMCEDCKYKKKLMEDVIELELEGTIKGEKEEKEITFSYIDWEYFLDKVKEKPPKKEEPKKLPKDYKPIKEINIKRKPAKKGRRKRCKNCKELYSKEDKHECVR</sequence>
<comment type="caution">
    <text evidence="1">The sequence shown here is derived from an EMBL/GenBank/DDBJ whole genome shotgun (WGS) entry which is preliminary data.</text>
</comment>
<protein>
    <submittedName>
        <fullName evidence="1">Uncharacterized protein</fullName>
    </submittedName>
</protein>
<proteinExistence type="predicted"/>
<reference evidence="1" key="1">
    <citation type="journal article" date="2015" name="Nature">
        <title>Complex archaea that bridge the gap between prokaryotes and eukaryotes.</title>
        <authorList>
            <person name="Spang A."/>
            <person name="Saw J.H."/>
            <person name="Jorgensen S.L."/>
            <person name="Zaremba-Niedzwiedzka K."/>
            <person name="Martijn J."/>
            <person name="Lind A.E."/>
            <person name="van Eijk R."/>
            <person name="Schleper C."/>
            <person name="Guy L."/>
            <person name="Ettema T.J."/>
        </authorList>
    </citation>
    <scope>NUCLEOTIDE SEQUENCE</scope>
</reference>
<dbReference type="AlphaFoldDB" id="A0A0F9CX74"/>
<organism evidence="1">
    <name type="scientific">marine sediment metagenome</name>
    <dbReference type="NCBI Taxonomy" id="412755"/>
    <lineage>
        <taxon>unclassified sequences</taxon>
        <taxon>metagenomes</taxon>
        <taxon>ecological metagenomes</taxon>
    </lineage>
</organism>
<gene>
    <name evidence="1" type="ORF">LCGC14_2615790</name>
</gene>
<feature type="non-terminal residue" evidence="1">
    <location>
        <position position="1"/>
    </location>
</feature>